<evidence type="ECO:0000313" key="10">
    <source>
        <dbReference type="Proteomes" id="UP001652582"/>
    </source>
</evidence>
<sequence>MAFYCCGRLGNTSLLGNLAKFRTALGSATYAQAAAVPKITFKKFEPPKEEHHDIRNERLNRPLSPHLTIYKFQITSVLSITHRTAGIILTGYATALGLGALVLPHDISHYVTMIEGLNLSPATIFLAKALIAAPFGYHFANGIRHLYWDTAKGLTIKEVYSTGYAMLGAAVAITLFLAAL</sequence>
<comment type="subcellular location">
    <subcellularLocation>
        <location evidence="1">Membrane</location>
        <topology evidence="1">Multi-pass membrane protein</topology>
    </subcellularLocation>
</comment>
<dbReference type="KEGG" id="bany:112050411"/>
<dbReference type="PROSITE" id="PS01001">
    <property type="entry name" value="SDH_CYT_2"/>
    <property type="match status" value="1"/>
</dbReference>
<evidence type="ECO:0000256" key="3">
    <source>
        <dbReference type="ARBA" id="ARBA00022617"/>
    </source>
</evidence>
<dbReference type="NCBIfam" id="TIGR02970">
    <property type="entry name" value="succ_dehyd_cytB"/>
    <property type="match status" value="1"/>
</dbReference>
<dbReference type="GO" id="GO:0006121">
    <property type="term" value="P:mitochondrial electron transport, succinate to ubiquinone"/>
    <property type="evidence" value="ECO:0007669"/>
    <property type="project" value="TreeGrafter"/>
</dbReference>
<keyword evidence="3" id="KW-0349">Heme</keyword>
<dbReference type="InterPro" id="IPR000701">
    <property type="entry name" value="SuccDH_FuR_B_TM-su"/>
</dbReference>
<name>A0A6J1NC07_BICAN</name>
<evidence type="ECO:0000256" key="8">
    <source>
        <dbReference type="ARBA" id="ARBA00023136"/>
    </source>
</evidence>
<evidence type="ECO:0000256" key="6">
    <source>
        <dbReference type="ARBA" id="ARBA00022989"/>
    </source>
</evidence>
<dbReference type="Gene3D" id="1.20.1300.10">
    <property type="entry name" value="Fumarate reductase/succinate dehydrogenase, transmembrane subunit"/>
    <property type="match status" value="1"/>
</dbReference>
<dbReference type="InterPro" id="IPR018495">
    <property type="entry name" value="Succ_DH_cyt_bsu_CS"/>
</dbReference>
<proteinExistence type="predicted"/>
<dbReference type="GeneID" id="112050411"/>
<feature type="transmembrane region" description="Helical" evidence="9">
    <location>
        <begin position="116"/>
        <end position="139"/>
    </location>
</feature>
<dbReference type="SUPFAM" id="SSF81343">
    <property type="entry name" value="Fumarate reductase respiratory complex transmembrane subunits"/>
    <property type="match status" value="1"/>
</dbReference>
<evidence type="ECO:0000256" key="2">
    <source>
        <dbReference type="ARBA" id="ARBA00005163"/>
    </source>
</evidence>
<dbReference type="OrthoDB" id="588261at2759"/>
<dbReference type="Pfam" id="PF01127">
    <property type="entry name" value="Sdh_cyt"/>
    <property type="match status" value="1"/>
</dbReference>
<reference evidence="11" key="1">
    <citation type="submission" date="2025-08" db="UniProtKB">
        <authorList>
            <consortium name="RefSeq"/>
        </authorList>
    </citation>
    <scope>IDENTIFICATION</scope>
</reference>
<keyword evidence="8 9" id="KW-0472">Membrane</keyword>
<dbReference type="GO" id="GO:0046872">
    <property type="term" value="F:metal ion binding"/>
    <property type="evidence" value="ECO:0007669"/>
    <property type="project" value="UniProtKB-KW"/>
</dbReference>
<keyword evidence="4 9" id="KW-0812">Transmembrane</keyword>
<dbReference type="CDD" id="cd03499">
    <property type="entry name" value="SQR_TypeC_SdhC"/>
    <property type="match status" value="1"/>
</dbReference>
<dbReference type="GO" id="GO:0005739">
    <property type="term" value="C:mitochondrion"/>
    <property type="evidence" value="ECO:0007669"/>
    <property type="project" value="GOC"/>
</dbReference>
<evidence type="ECO:0000256" key="7">
    <source>
        <dbReference type="ARBA" id="ARBA00023004"/>
    </source>
</evidence>
<evidence type="ECO:0000256" key="9">
    <source>
        <dbReference type="SAM" id="Phobius"/>
    </source>
</evidence>
<dbReference type="Proteomes" id="UP001652582">
    <property type="component" value="Chromosome 13"/>
</dbReference>
<evidence type="ECO:0000313" key="11">
    <source>
        <dbReference type="RefSeq" id="XP_023944444.1"/>
    </source>
</evidence>
<keyword evidence="10" id="KW-1185">Reference proteome</keyword>
<evidence type="ECO:0000256" key="5">
    <source>
        <dbReference type="ARBA" id="ARBA00022723"/>
    </source>
</evidence>
<keyword evidence="5" id="KW-0479">Metal-binding</keyword>
<comment type="pathway">
    <text evidence="2">Carbohydrate metabolism; tricarboxylic acid cycle.</text>
</comment>
<protein>
    <submittedName>
        <fullName evidence="11">Succinate dehydrogenase cytochrome b560 subunit, mitochondrial</fullName>
    </submittedName>
</protein>
<dbReference type="GO" id="GO:0009055">
    <property type="term" value="F:electron transfer activity"/>
    <property type="evidence" value="ECO:0007669"/>
    <property type="project" value="InterPro"/>
</dbReference>
<dbReference type="GO" id="GO:0006099">
    <property type="term" value="P:tricarboxylic acid cycle"/>
    <property type="evidence" value="ECO:0007669"/>
    <property type="project" value="InterPro"/>
</dbReference>
<dbReference type="RefSeq" id="XP_023944444.1">
    <property type="nucleotide sequence ID" value="XM_024088676.2"/>
</dbReference>
<feature type="transmembrane region" description="Helical" evidence="9">
    <location>
        <begin position="159"/>
        <end position="179"/>
    </location>
</feature>
<feature type="transmembrane region" description="Helical" evidence="9">
    <location>
        <begin position="85"/>
        <end position="104"/>
    </location>
</feature>
<organism evidence="10 11">
    <name type="scientific">Bicyclus anynana</name>
    <name type="common">Squinting bush brown butterfly</name>
    <dbReference type="NCBI Taxonomy" id="110368"/>
    <lineage>
        <taxon>Eukaryota</taxon>
        <taxon>Metazoa</taxon>
        <taxon>Ecdysozoa</taxon>
        <taxon>Arthropoda</taxon>
        <taxon>Hexapoda</taxon>
        <taxon>Insecta</taxon>
        <taxon>Pterygota</taxon>
        <taxon>Neoptera</taxon>
        <taxon>Endopterygota</taxon>
        <taxon>Lepidoptera</taxon>
        <taxon>Glossata</taxon>
        <taxon>Ditrysia</taxon>
        <taxon>Papilionoidea</taxon>
        <taxon>Nymphalidae</taxon>
        <taxon>Satyrinae</taxon>
        <taxon>Satyrini</taxon>
        <taxon>Mycalesina</taxon>
        <taxon>Bicyclus</taxon>
    </lineage>
</organism>
<dbReference type="InterPro" id="IPR034804">
    <property type="entry name" value="SQR/QFR_C/D"/>
</dbReference>
<dbReference type="AlphaFoldDB" id="A0A6J1NC07"/>
<evidence type="ECO:0000256" key="4">
    <source>
        <dbReference type="ARBA" id="ARBA00022692"/>
    </source>
</evidence>
<dbReference type="PANTHER" id="PTHR10978">
    <property type="entry name" value="SUCCINATE DEHYDROGENASE CYTOCHROME B560 SUBUNIT"/>
    <property type="match status" value="1"/>
</dbReference>
<dbReference type="InterPro" id="IPR014314">
    <property type="entry name" value="Succ_DH_cytb556"/>
</dbReference>
<accession>A0A6J1NC07</accession>
<dbReference type="GO" id="GO:0016020">
    <property type="term" value="C:membrane"/>
    <property type="evidence" value="ECO:0007669"/>
    <property type="project" value="UniProtKB-SubCell"/>
</dbReference>
<keyword evidence="6 9" id="KW-1133">Transmembrane helix</keyword>
<dbReference type="PANTHER" id="PTHR10978:SF5">
    <property type="entry name" value="SUCCINATE DEHYDROGENASE CYTOCHROME B560 SUBUNIT, MITOCHONDRIAL"/>
    <property type="match status" value="1"/>
</dbReference>
<evidence type="ECO:0000256" key="1">
    <source>
        <dbReference type="ARBA" id="ARBA00004141"/>
    </source>
</evidence>
<dbReference type="FunFam" id="1.20.1300.10:FF:000011">
    <property type="entry name" value="Succinate dehydrogenase cytochrome b560 subunit"/>
    <property type="match status" value="1"/>
</dbReference>
<gene>
    <name evidence="11" type="primary">LOC112050411</name>
</gene>
<keyword evidence="7" id="KW-0408">Iron</keyword>